<evidence type="ECO:0000313" key="2">
    <source>
        <dbReference type="EMBL" id="KAL0449536.1"/>
    </source>
</evidence>
<dbReference type="AlphaFoldDB" id="A0AAW2X9D4"/>
<gene>
    <name evidence="2" type="ORF">Slati_1510000</name>
</gene>
<sequence length="103" mass="11536">MAQPYSAGTVRSHDPGRTSQRSLRSQHARLPAFSMQRPAQAAIYSSNDLLRLHDHVIARACCEQRACCDHRSCDHTSQLQPSNQLSATSDPQPRELEQRPADQ</sequence>
<evidence type="ECO:0000256" key="1">
    <source>
        <dbReference type="SAM" id="MobiDB-lite"/>
    </source>
</evidence>
<name>A0AAW2X9D4_9LAMI</name>
<feature type="compositionally biased region" description="Polar residues" evidence="1">
    <location>
        <begin position="75"/>
        <end position="91"/>
    </location>
</feature>
<proteinExistence type="predicted"/>
<reference evidence="2" key="2">
    <citation type="journal article" date="2024" name="Plant">
        <title>Genomic evolution and insights into agronomic trait innovations of Sesamum species.</title>
        <authorList>
            <person name="Miao H."/>
            <person name="Wang L."/>
            <person name="Qu L."/>
            <person name="Liu H."/>
            <person name="Sun Y."/>
            <person name="Le M."/>
            <person name="Wang Q."/>
            <person name="Wei S."/>
            <person name="Zheng Y."/>
            <person name="Lin W."/>
            <person name="Duan Y."/>
            <person name="Cao H."/>
            <person name="Xiong S."/>
            <person name="Wang X."/>
            <person name="Wei L."/>
            <person name="Li C."/>
            <person name="Ma Q."/>
            <person name="Ju M."/>
            <person name="Zhao R."/>
            <person name="Li G."/>
            <person name="Mu C."/>
            <person name="Tian Q."/>
            <person name="Mei H."/>
            <person name="Zhang T."/>
            <person name="Gao T."/>
            <person name="Zhang H."/>
        </authorList>
    </citation>
    <scope>NUCLEOTIDE SEQUENCE</scope>
    <source>
        <strain evidence="2">KEN1</strain>
    </source>
</reference>
<reference evidence="2" key="1">
    <citation type="submission" date="2020-06" db="EMBL/GenBank/DDBJ databases">
        <authorList>
            <person name="Li T."/>
            <person name="Hu X."/>
            <person name="Zhang T."/>
            <person name="Song X."/>
            <person name="Zhang H."/>
            <person name="Dai N."/>
            <person name="Sheng W."/>
            <person name="Hou X."/>
            <person name="Wei L."/>
        </authorList>
    </citation>
    <scope>NUCLEOTIDE SEQUENCE</scope>
    <source>
        <strain evidence="2">KEN1</strain>
        <tissue evidence="2">Leaf</tissue>
    </source>
</reference>
<protein>
    <submittedName>
        <fullName evidence="2">Uncharacterized protein</fullName>
    </submittedName>
</protein>
<feature type="region of interest" description="Disordered" evidence="1">
    <location>
        <begin position="73"/>
        <end position="103"/>
    </location>
</feature>
<dbReference type="EMBL" id="JACGWN010000005">
    <property type="protein sequence ID" value="KAL0449536.1"/>
    <property type="molecule type" value="Genomic_DNA"/>
</dbReference>
<comment type="caution">
    <text evidence="2">The sequence shown here is derived from an EMBL/GenBank/DDBJ whole genome shotgun (WGS) entry which is preliminary data.</text>
</comment>
<accession>A0AAW2X9D4</accession>
<feature type="region of interest" description="Disordered" evidence="1">
    <location>
        <begin position="1"/>
        <end position="35"/>
    </location>
</feature>
<feature type="compositionally biased region" description="Basic and acidic residues" evidence="1">
    <location>
        <begin position="92"/>
        <end position="103"/>
    </location>
</feature>
<organism evidence="2">
    <name type="scientific">Sesamum latifolium</name>
    <dbReference type="NCBI Taxonomy" id="2727402"/>
    <lineage>
        <taxon>Eukaryota</taxon>
        <taxon>Viridiplantae</taxon>
        <taxon>Streptophyta</taxon>
        <taxon>Embryophyta</taxon>
        <taxon>Tracheophyta</taxon>
        <taxon>Spermatophyta</taxon>
        <taxon>Magnoliopsida</taxon>
        <taxon>eudicotyledons</taxon>
        <taxon>Gunneridae</taxon>
        <taxon>Pentapetalae</taxon>
        <taxon>asterids</taxon>
        <taxon>lamiids</taxon>
        <taxon>Lamiales</taxon>
        <taxon>Pedaliaceae</taxon>
        <taxon>Sesamum</taxon>
    </lineage>
</organism>